<feature type="transmembrane region" description="Helical" evidence="1">
    <location>
        <begin position="6"/>
        <end position="30"/>
    </location>
</feature>
<name>A0ABV7YTP4_9BACT</name>
<keyword evidence="3" id="KW-1185">Reference proteome</keyword>
<dbReference type="Proteomes" id="UP001595616">
    <property type="component" value="Unassembled WGS sequence"/>
</dbReference>
<feature type="transmembrane region" description="Helical" evidence="1">
    <location>
        <begin position="74"/>
        <end position="95"/>
    </location>
</feature>
<gene>
    <name evidence="2" type="ORF">ACFOOI_01960</name>
</gene>
<protein>
    <submittedName>
        <fullName evidence="2">Uncharacterized protein</fullName>
    </submittedName>
</protein>
<keyword evidence="1" id="KW-0472">Membrane</keyword>
<comment type="caution">
    <text evidence="2">The sequence shown here is derived from an EMBL/GenBank/DDBJ whole genome shotgun (WGS) entry which is preliminary data.</text>
</comment>
<dbReference type="EMBL" id="JBHRYQ010000001">
    <property type="protein sequence ID" value="MFC3809407.1"/>
    <property type="molecule type" value="Genomic_DNA"/>
</dbReference>
<feature type="transmembrane region" description="Helical" evidence="1">
    <location>
        <begin position="42"/>
        <end position="62"/>
    </location>
</feature>
<keyword evidence="1" id="KW-1133">Transmembrane helix</keyword>
<reference evidence="3" key="1">
    <citation type="journal article" date="2019" name="Int. J. Syst. Evol. Microbiol.">
        <title>The Global Catalogue of Microorganisms (GCM) 10K type strain sequencing project: providing services to taxonomists for standard genome sequencing and annotation.</title>
        <authorList>
            <consortium name="The Broad Institute Genomics Platform"/>
            <consortium name="The Broad Institute Genome Sequencing Center for Infectious Disease"/>
            <person name="Wu L."/>
            <person name="Ma J."/>
        </authorList>
    </citation>
    <scope>NUCLEOTIDE SEQUENCE [LARGE SCALE GENOMIC DNA]</scope>
    <source>
        <strain evidence="3">CECT 7956</strain>
    </source>
</reference>
<dbReference type="RefSeq" id="WP_379834415.1">
    <property type="nucleotide sequence ID" value="NZ_JBHRYQ010000001.1"/>
</dbReference>
<sequence>MENPLSLLLIITGTTVIAAAFISFVFKKLLIPNEPESFKQTFKFSLIGTLLGLVIFFVAWYIKKVETDTWDAPGTISTIPFYTMLIGQFVGVYLSTKNSKGTKQR</sequence>
<evidence type="ECO:0000313" key="3">
    <source>
        <dbReference type="Proteomes" id="UP001595616"/>
    </source>
</evidence>
<proteinExistence type="predicted"/>
<evidence type="ECO:0000313" key="2">
    <source>
        <dbReference type="EMBL" id="MFC3809407.1"/>
    </source>
</evidence>
<keyword evidence="1" id="KW-0812">Transmembrane</keyword>
<evidence type="ECO:0000256" key="1">
    <source>
        <dbReference type="SAM" id="Phobius"/>
    </source>
</evidence>
<accession>A0ABV7YTP4</accession>
<organism evidence="2 3">
    <name type="scientific">Lacihabitans lacunae</name>
    <dbReference type="NCBI Taxonomy" id="1028214"/>
    <lineage>
        <taxon>Bacteria</taxon>
        <taxon>Pseudomonadati</taxon>
        <taxon>Bacteroidota</taxon>
        <taxon>Cytophagia</taxon>
        <taxon>Cytophagales</taxon>
        <taxon>Leadbetterellaceae</taxon>
        <taxon>Lacihabitans</taxon>
    </lineage>
</organism>